<gene>
    <name evidence="10" type="ORF">O6P43_024653</name>
</gene>
<dbReference type="PANTHER" id="PTHR33348:SF7">
    <property type="entry name" value="PRECURSOR OF CEP11-RELATED"/>
    <property type="match status" value="1"/>
</dbReference>
<evidence type="ECO:0000256" key="6">
    <source>
        <dbReference type="ARBA" id="ARBA00022729"/>
    </source>
</evidence>
<evidence type="ECO:0000313" key="11">
    <source>
        <dbReference type="Proteomes" id="UP001163823"/>
    </source>
</evidence>
<dbReference type="GO" id="GO:2000280">
    <property type="term" value="P:regulation of root development"/>
    <property type="evidence" value="ECO:0007669"/>
    <property type="project" value="TreeGrafter"/>
</dbReference>
<evidence type="ECO:0000256" key="7">
    <source>
        <dbReference type="ARBA" id="ARBA00023278"/>
    </source>
</evidence>
<sequence length="86" mass="9604">MAKTTSLTFVCSFLLVLLLCSEFVFVEGRHLKKSGFCRKCSKSYMNARAHGSNTNQERTSKVEYGVDDFRPTEPGHSPGVGHSFKN</sequence>
<keyword evidence="11" id="KW-1185">Reference proteome</keyword>
<dbReference type="GO" id="GO:0005179">
    <property type="term" value="F:hormone activity"/>
    <property type="evidence" value="ECO:0007669"/>
    <property type="project" value="UniProtKB-KW"/>
</dbReference>
<comment type="similarity">
    <text evidence="2">Belongs to the C-terminally encoded plant signaling peptide (CEP) family.</text>
</comment>
<accession>A0AAD7L7X7</accession>
<keyword evidence="3" id="KW-0052">Apoplast</keyword>
<evidence type="ECO:0000256" key="3">
    <source>
        <dbReference type="ARBA" id="ARBA00022523"/>
    </source>
</evidence>
<dbReference type="AlphaFoldDB" id="A0AAD7L7X7"/>
<keyword evidence="7" id="KW-0379">Hydroxylation</keyword>
<dbReference type="GO" id="GO:0048364">
    <property type="term" value="P:root development"/>
    <property type="evidence" value="ECO:0007669"/>
    <property type="project" value="InterPro"/>
</dbReference>
<keyword evidence="6 9" id="KW-0732">Signal</keyword>
<reference evidence="10" key="1">
    <citation type="journal article" date="2023" name="Science">
        <title>Elucidation of the pathway for biosynthesis of saponin adjuvants from the soapbark tree.</title>
        <authorList>
            <person name="Reed J."/>
            <person name="Orme A."/>
            <person name="El-Demerdash A."/>
            <person name="Owen C."/>
            <person name="Martin L.B.B."/>
            <person name="Misra R.C."/>
            <person name="Kikuchi S."/>
            <person name="Rejzek M."/>
            <person name="Martin A.C."/>
            <person name="Harkess A."/>
            <person name="Leebens-Mack J."/>
            <person name="Louveau T."/>
            <person name="Stephenson M.J."/>
            <person name="Osbourn A."/>
        </authorList>
    </citation>
    <scope>NUCLEOTIDE SEQUENCE</scope>
    <source>
        <strain evidence="10">S10</strain>
    </source>
</reference>
<keyword evidence="5" id="KW-0372">Hormone</keyword>
<evidence type="ECO:0000313" key="10">
    <source>
        <dbReference type="EMBL" id="KAJ7952883.1"/>
    </source>
</evidence>
<feature type="region of interest" description="Disordered" evidence="8">
    <location>
        <begin position="66"/>
        <end position="86"/>
    </location>
</feature>
<proteinExistence type="inferred from homology"/>
<name>A0AAD7L7X7_QUISA</name>
<organism evidence="10 11">
    <name type="scientific">Quillaja saponaria</name>
    <name type="common">Soap bark tree</name>
    <dbReference type="NCBI Taxonomy" id="32244"/>
    <lineage>
        <taxon>Eukaryota</taxon>
        <taxon>Viridiplantae</taxon>
        <taxon>Streptophyta</taxon>
        <taxon>Embryophyta</taxon>
        <taxon>Tracheophyta</taxon>
        <taxon>Spermatophyta</taxon>
        <taxon>Magnoliopsida</taxon>
        <taxon>eudicotyledons</taxon>
        <taxon>Gunneridae</taxon>
        <taxon>Pentapetalae</taxon>
        <taxon>rosids</taxon>
        <taxon>fabids</taxon>
        <taxon>Fabales</taxon>
        <taxon>Quillajaceae</taxon>
        <taxon>Quillaja</taxon>
    </lineage>
</organism>
<feature type="signal peptide" evidence="9">
    <location>
        <begin position="1"/>
        <end position="28"/>
    </location>
</feature>
<evidence type="ECO:0000256" key="1">
    <source>
        <dbReference type="ARBA" id="ARBA00004271"/>
    </source>
</evidence>
<evidence type="ECO:0000256" key="9">
    <source>
        <dbReference type="SAM" id="SignalP"/>
    </source>
</evidence>
<comment type="caution">
    <text evidence="10">The sequence shown here is derived from an EMBL/GenBank/DDBJ whole genome shotgun (WGS) entry which is preliminary data.</text>
</comment>
<evidence type="ECO:0000256" key="5">
    <source>
        <dbReference type="ARBA" id="ARBA00022702"/>
    </source>
</evidence>
<dbReference type="EMBL" id="JARAOO010000010">
    <property type="protein sequence ID" value="KAJ7952883.1"/>
    <property type="molecule type" value="Genomic_DNA"/>
</dbReference>
<dbReference type="Proteomes" id="UP001163823">
    <property type="component" value="Chromosome 10"/>
</dbReference>
<dbReference type="KEGG" id="qsa:O6P43_024653"/>
<protein>
    <submittedName>
        <fullName evidence="10">Precursor of CEP3</fullName>
    </submittedName>
</protein>
<comment type="subcellular location">
    <subcellularLocation>
        <location evidence="1">Secreted</location>
        <location evidence="1">Extracellular space</location>
        <location evidence="1">Apoplast</location>
    </subcellularLocation>
</comment>
<dbReference type="GO" id="GO:0048046">
    <property type="term" value="C:apoplast"/>
    <property type="evidence" value="ECO:0007669"/>
    <property type="project" value="UniProtKB-SubCell"/>
</dbReference>
<dbReference type="PANTHER" id="PTHR33348">
    <property type="entry name" value="PRECURSOR OF CEP5"/>
    <property type="match status" value="1"/>
</dbReference>
<dbReference type="GO" id="GO:0006995">
    <property type="term" value="P:cellular response to nitrogen starvation"/>
    <property type="evidence" value="ECO:0007669"/>
    <property type="project" value="UniProtKB-ARBA"/>
</dbReference>
<evidence type="ECO:0000256" key="2">
    <source>
        <dbReference type="ARBA" id="ARBA00008963"/>
    </source>
</evidence>
<dbReference type="GO" id="GO:1902025">
    <property type="term" value="P:nitrate import"/>
    <property type="evidence" value="ECO:0007669"/>
    <property type="project" value="TreeGrafter"/>
</dbReference>
<dbReference type="InterPro" id="IPR033250">
    <property type="entry name" value="CEP"/>
</dbReference>
<dbReference type="GO" id="GO:1901371">
    <property type="term" value="P:regulation of leaf morphogenesis"/>
    <property type="evidence" value="ECO:0007669"/>
    <property type="project" value="TreeGrafter"/>
</dbReference>
<evidence type="ECO:0000256" key="8">
    <source>
        <dbReference type="SAM" id="MobiDB-lite"/>
    </source>
</evidence>
<feature type="chain" id="PRO_5042043782" evidence="9">
    <location>
        <begin position="29"/>
        <end position="86"/>
    </location>
</feature>
<evidence type="ECO:0000256" key="4">
    <source>
        <dbReference type="ARBA" id="ARBA00022525"/>
    </source>
</evidence>
<keyword evidence="4" id="KW-0964">Secreted</keyword>